<name>A0A1T4S8B1_9FIRM</name>
<dbReference type="Pfam" id="PF18765">
    <property type="entry name" value="Polbeta"/>
    <property type="match status" value="1"/>
</dbReference>
<gene>
    <name evidence="2" type="ORF">SAMN02745885_02503</name>
</gene>
<feature type="domain" description="Polymerase beta nucleotidyltransferase" evidence="1">
    <location>
        <begin position="11"/>
        <end position="98"/>
    </location>
</feature>
<dbReference type="AlphaFoldDB" id="A0A1T4S8B1"/>
<dbReference type="EMBL" id="FUXM01000046">
    <property type="protein sequence ID" value="SKA24422.1"/>
    <property type="molecule type" value="Genomic_DNA"/>
</dbReference>
<dbReference type="GO" id="GO:0016740">
    <property type="term" value="F:transferase activity"/>
    <property type="evidence" value="ECO:0007669"/>
    <property type="project" value="UniProtKB-KW"/>
</dbReference>
<dbReference type="InterPro" id="IPR041633">
    <property type="entry name" value="Polbeta"/>
</dbReference>
<evidence type="ECO:0000259" key="1">
    <source>
        <dbReference type="Pfam" id="PF18765"/>
    </source>
</evidence>
<dbReference type="PANTHER" id="PTHR33933:SF1">
    <property type="entry name" value="PROTEIN ADENYLYLTRANSFERASE MNTA-RELATED"/>
    <property type="match status" value="1"/>
</dbReference>
<dbReference type="OrthoDB" id="9803106at2"/>
<organism evidence="2 3">
    <name type="scientific">Carboxydocella sporoproducens DSM 16521</name>
    <dbReference type="NCBI Taxonomy" id="1121270"/>
    <lineage>
        <taxon>Bacteria</taxon>
        <taxon>Bacillati</taxon>
        <taxon>Bacillota</taxon>
        <taxon>Clostridia</taxon>
        <taxon>Eubacteriales</taxon>
        <taxon>Clostridiales Family XVI. Incertae Sedis</taxon>
        <taxon>Carboxydocella</taxon>
    </lineage>
</organism>
<dbReference type="Gene3D" id="3.30.460.10">
    <property type="entry name" value="Beta Polymerase, domain 2"/>
    <property type="match status" value="1"/>
</dbReference>
<sequence length="99" mass="11481">MRFGLEQRIIEKIVSVIDMCKVVQKAVIFGSRARGDFRYNSDIDIAIYMDGKPYPGFFADLDNAAEIYKINVIDMASVTNEKLRQNIEREGIEIYRRNN</sequence>
<reference evidence="3" key="1">
    <citation type="submission" date="2017-02" db="EMBL/GenBank/DDBJ databases">
        <authorList>
            <person name="Varghese N."/>
            <person name="Submissions S."/>
        </authorList>
    </citation>
    <scope>NUCLEOTIDE SEQUENCE [LARGE SCALE GENOMIC DNA]</scope>
    <source>
        <strain evidence="3">DSM 16521</strain>
    </source>
</reference>
<evidence type="ECO:0000313" key="2">
    <source>
        <dbReference type="EMBL" id="SKA24422.1"/>
    </source>
</evidence>
<proteinExistence type="predicted"/>
<dbReference type="InterPro" id="IPR052548">
    <property type="entry name" value="Type_VII_TA_antitoxin"/>
</dbReference>
<dbReference type="Proteomes" id="UP000189933">
    <property type="component" value="Unassembled WGS sequence"/>
</dbReference>
<dbReference type="InterPro" id="IPR043519">
    <property type="entry name" value="NT_sf"/>
</dbReference>
<dbReference type="PANTHER" id="PTHR33933">
    <property type="entry name" value="NUCLEOTIDYLTRANSFERASE"/>
    <property type="match status" value="1"/>
</dbReference>
<evidence type="ECO:0000313" key="3">
    <source>
        <dbReference type="Proteomes" id="UP000189933"/>
    </source>
</evidence>
<keyword evidence="3" id="KW-1185">Reference proteome</keyword>
<dbReference type="CDD" id="cd05403">
    <property type="entry name" value="NT_KNTase_like"/>
    <property type="match status" value="1"/>
</dbReference>
<accession>A0A1T4S8B1</accession>
<keyword evidence="2" id="KW-0808">Transferase</keyword>
<dbReference type="SUPFAM" id="SSF81301">
    <property type="entry name" value="Nucleotidyltransferase"/>
    <property type="match status" value="1"/>
</dbReference>
<protein>
    <submittedName>
        <fullName evidence="2">Predicted nucleotidyltransferase</fullName>
    </submittedName>
</protein>
<dbReference type="RefSeq" id="WP_078666476.1">
    <property type="nucleotide sequence ID" value="NZ_FUXM01000046.1"/>
</dbReference>